<evidence type="ECO:0000256" key="1">
    <source>
        <dbReference type="SAM" id="MobiDB-lite"/>
    </source>
</evidence>
<dbReference type="PANTHER" id="PTHR40943:SF1">
    <property type="entry name" value="CYTOPLASMIC PROTEIN"/>
    <property type="match status" value="1"/>
</dbReference>
<reference evidence="3" key="1">
    <citation type="submission" date="2020-03" db="EMBL/GenBank/DDBJ databases">
        <title>Genome of Pelagibius litoralis DSM 21314T.</title>
        <authorList>
            <person name="Wang G."/>
        </authorList>
    </citation>
    <scope>NUCLEOTIDE SEQUENCE</scope>
    <source>
        <strain evidence="3">DSM 21314</strain>
    </source>
</reference>
<sequence length="117" mass="13090">MDSSAPHIHGASTYDRDLRDWGGHLEPLDGRSQNRGRLLWKGDNGLPEAGLWVCTPGSWRLTLPRDEMCHFLAGRAVYRPSEGEPIEVGAGTLVHFPEGWSGTVEVFETIRSVYMLR</sequence>
<feature type="domain" description="(S)-ureidoglycine aminohydrolase cupin" evidence="2">
    <location>
        <begin position="48"/>
        <end position="114"/>
    </location>
</feature>
<dbReference type="Pfam" id="PF05899">
    <property type="entry name" value="Cupin_3"/>
    <property type="match status" value="1"/>
</dbReference>
<dbReference type="EMBL" id="JAAQPH010000003">
    <property type="protein sequence ID" value="NIA68047.1"/>
    <property type="molecule type" value="Genomic_DNA"/>
</dbReference>
<evidence type="ECO:0000259" key="2">
    <source>
        <dbReference type="Pfam" id="PF05899"/>
    </source>
</evidence>
<dbReference type="InterPro" id="IPR011051">
    <property type="entry name" value="RmlC_Cupin_sf"/>
</dbReference>
<dbReference type="SUPFAM" id="SSF51182">
    <property type="entry name" value="RmlC-like cupins"/>
    <property type="match status" value="1"/>
</dbReference>
<dbReference type="Gene3D" id="2.60.120.10">
    <property type="entry name" value="Jelly Rolls"/>
    <property type="match status" value="1"/>
</dbReference>
<organism evidence="3 4">
    <name type="scientific">Pelagibius litoralis</name>
    <dbReference type="NCBI Taxonomy" id="374515"/>
    <lineage>
        <taxon>Bacteria</taxon>
        <taxon>Pseudomonadati</taxon>
        <taxon>Pseudomonadota</taxon>
        <taxon>Alphaproteobacteria</taxon>
        <taxon>Rhodospirillales</taxon>
        <taxon>Rhodovibrionaceae</taxon>
        <taxon>Pelagibius</taxon>
    </lineage>
</organism>
<dbReference type="Proteomes" id="UP000761264">
    <property type="component" value="Unassembled WGS sequence"/>
</dbReference>
<dbReference type="AlphaFoldDB" id="A0A967C7X4"/>
<protein>
    <submittedName>
        <fullName evidence="3">DUF861 domain-containing protein</fullName>
    </submittedName>
</protein>
<evidence type="ECO:0000313" key="4">
    <source>
        <dbReference type="Proteomes" id="UP000761264"/>
    </source>
</evidence>
<accession>A0A967C7X4</accession>
<dbReference type="InterPro" id="IPR008579">
    <property type="entry name" value="UGlyAH_Cupin_dom"/>
</dbReference>
<comment type="caution">
    <text evidence="3">The sequence shown here is derived from an EMBL/GenBank/DDBJ whole genome shotgun (WGS) entry which is preliminary data.</text>
</comment>
<keyword evidence="4" id="KW-1185">Reference proteome</keyword>
<gene>
    <name evidence="3" type="ORF">HBA54_05535</name>
</gene>
<evidence type="ECO:0000313" key="3">
    <source>
        <dbReference type="EMBL" id="NIA68047.1"/>
    </source>
</evidence>
<dbReference type="PANTHER" id="PTHR40943">
    <property type="entry name" value="CYTOPLASMIC PROTEIN-RELATED"/>
    <property type="match status" value="1"/>
</dbReference>
<name>A0A967C7X4_9PROT</name>
<dbReference type="CDD" id="cd02227">
    <property type="entry name" value="cupin_TM1112-like"/>
    <property type="match status" value="1"/>
</dbReference>
<dbReference type="InterPro" id="IPR014710">
    <property type="entry name" value="RmlC-like_jellyroll"/>
</dbReference>
<proteinExistence type="predicted"/>
<feature type="region of interest" description="Disordered" evidence="1">
    <location>
        <begin position="1"/>
        <end position="21"/>
    </location>
</feature>